<accession>A0AAD6ZRV6</accession>
<dbReference type="Pfam" id="PF13460">
    <property type="entry name" value="NAD_binding_10"/>
    <property type="match status" value="1"/>
</dbReference>
<feature type="domain" description="NAD(P)-binding" evidence="1">
    <location>
        <begin position="10"/>
        <end position="85"/>
    </location>
</feature>
<dbReference type="InterPro" id="IPR036291">
    <property type="entry name" value="NAD(P)-bd_dom_sf"/>
</dbReference>
<name>A0AAD6ZRV6_9AGAR</name>
<organism evidence="2 3">
    <name type="scientific">Mycena albidolilacea</name>
    <dbReference type="NCBI Taxonomy" id="1033008"/>
    <lineage>
        <taxon>Eukaryota</taxon>
        <taxon>Fungi</taxon>
        <taxon>Dikarya</taxon>
        <taxon>Basidiomycota</taxon>
        <taxon>Agaricomycotina</taxon>
        <taxon>Agaricomycetes</taxon>
        <taxon>Agaricomycetidae</taxon>
        <taxon>Agaricales</taxon>
        <taxon>Marasmiineae</taxon>
        <taxon>Mycenaceae</taxon>
        <taxon>Mycena</taxon>
    </lineage>
</organism>
<dbReference type="Gene3D" id="3.40.50.720">
    <property type="entry name" value="NAD(P)-binding Rossmann-like Domain"/>
    <property type="match status" value="1"/>
</dbReference>
<evidence type="ECO:0000259" key="1">
    <source>
        <dbReference type="Pfam" id="PF13460"/>
    </source>
</evidence>
<gene>
    <name evidence="2" type="ORF">DFH08DRAFT_878579</name>
</gene>
<evidence type="ECO:0000313" key="3">
    <source>
        <dbReference type="Proteomes" id="UP001218218"/>
    </source>
</evidence>
<dbReference type="EMBL" id="JARIHO010000031">
    <property type="protein sequence ID" value="KAJ7336374.1"/>
    <property type="molecule type" value="Genomic_DNA"/>
</dbReference>
<dbReference type="AlphaFoldDB" id="A0AAD6ZRV6"/>
<sequence length="128" mass="14039">MSPTRILILGATGVSGLVFIPIALSLPNPSALTLYVRSRTKLLAGIEKQARIVEASLTDQDALLRAMEGVDIAISVLGADRSLQAFVLRTKTTVFTVPLAFSFWLVTSWRRRSGTRSRAYFLQCGRKV</sequence>
<proteinExistence type="predicted"/>
<reference evidence="2" key="1">
    <citation type="submission" date="2023-03" db="EMBL/GenBank/DDBJ databases">
        <title>Massive genome expansion in bonnet fungi (Mycena s.s.) driven by repeated elements and novel gene families across ecological guilds.</title>
        <authorList>
            <consortium name="Lawrence Berkeley National Laboratory"/>
            <person name="Harder C.B."/>
            <person name="Miyauchi S."/>
            <person name="Viragh M."/>
            <person name="Kuo A."/>
            <person name="Thoen E."/>
            <person name="Andreopoulos B."/>
            <person name="Lu D."/>
            <person name="Skrede I."/>
            <person name="Drula E."/>
            <person name="Henrissat B."/>
            <person name="Morin E."/>
            <person name="Kohler A."/>
            <person name="Barry K."/>
            <person name="LaButti K."/>
            <person name="Morin E."/>
            <person name="Salamov A."/>
            <person name="Lipzen A."/>
            <person name="Mereny Z."/>
            <person name="Hegedus B."/>
            <person name="Baldrian P."/>
            <person name="Stursova M."/>
            <person name="Weitz H."/>
            <person name="Taylor A."/>
            <person name="Grigoriev I.V."/>
            <person name="Nagy L.G."/>
            <person name="Martin F."/>
            <person name="Kauserud H."/>
        </authorList>
    </citation>
    <scope>NUCLEOTIDE SEQUENCE</scope>
    <source>
        <strain evidence="2">CBHHK002</strain>
    </source>
</reference>
<dbReference type="InterPro" id="IPR016040">
    <property type="entry name" value="NAD(P)-bd_dom"/>
</dbReference>
<protein>
    <recommendedName>
        <fullName evidence="1">NAD(P)-binding domain-containing protein</fullName>
    </recommendedName>
</protein>
<dbReference type="SUPFAM" id="SSF51735">
    <property type="entry name" value="NAD(P)-binding Rossmann-fold domains"/>
    <property type="match status" value="1"/>
</dbReference>
<comment type="caution">
    <text evidence="2">The sequence shown here is derived from an EMBL/GenBank/DDBJ whole genome shotgun (WGS) entry which is preliminary data.</text>
</comment>
<dbReference type="Proteomes" id="UP001218218">
    <property type="component" value="Unassembled WGS sequence"/>
</dbReference>
<evidence type="ECO:0000313" key="2">
    <source>
        <dbReference type="EMBL" id="KAJ7336374.1"/>
    </source>
</evidence>
<keyword evidence="3" id="KW-1185">Reference proteome</keyword>